<keyword evidence="2" id="KW-1185">Reference proteome</keyword>
<dbReference type="Proteomes" id="UP001642360">
    <property type="component" value="Unassembled WGS sequence"/>
</dbReference>
<sequence>STRLKRSEEEKEELYMDLVKSRAHIIGLVEEKCLHDKVSFLGREHKGLLESKNGLEFEILKLNRDLHESQ</sequence>
<accession>A0ABC8UNG3</accession>
<evidence type="ECO:0000313" key="1">
    <source>
        <dbReference type="EMBL" id="CAK9182529.1"/>
    </source>
</evidence>
<evidence type="ECO:0000313" key="2">
    <source>
        <dbReference type="Proteomes" id="UP001642360"/>
    </source>
</evidence>
<comment type="caution">
    <text evidence="1">The sequence shown here is derived from an EMBL/GenBank/DDBJ whole genome shotgun (WGS) entry which is preliminary data.</text>
</comment>
<protein>
    <submittedName>
        <fullName evidence="1">Uncharacterized protein</fullName>
    </submittedName>
</protein>
<dbReference type="AlphaFoldDB" id="A0ABC8UNG3"/>
<name>A0ABC8UNG3_9AQUA</name>
<organism evidence="1 2">
    <name type="scientific">Ilex paraguariensis</name>
    <name type="common">yerba mate</name>
    <dbReference type="NCBI Taxonomy" id="185542"/>
    <lineage>
        <taxon>Eukaryota</taxon>
        <taxon>Viridiplantae</taxon>
        <taxon>Streptophyta</taxon>
        <taxon>Embryophyta</taxon>
        <taxon>Tracheophyta</taxon>
        <taxon>Spermatophyta</taxon>
        <taxon>Magnoliopsida</taxon>
        <taxon>eudicotyledons</taxon>
        <taxon>Gunneridae</taxon>
        <taxon>Pentapetalae</taxon>
        <taxon>asterids</taxon>
        <taxon>campanulids</taxon>
        <taxon>Aquifoliales</taxon>
        <taxon>Aquifoliaceae</taxon>
        <taxon>Ilex</taxon>
    </lineage>
</organism>
<dbReference type="EMBL" id="CAUOFW020008390">
    <property type="protein sequence ID" value="CAK9182529.1"/>
    <property type="molecule type" value="Genomic_DNA"/>
</dbReference>
<reference evidence="1 2" key="1">
    <citation type="submission" date="2024-02" db="EMBL/GenBank/DDBJ databases">
        <authorList>
            <person name="Vignale AGUSTIN F."/>
            <person name="Sosa J E."/>
            <person name="Modenutti C."/>
        </authorList>
    </citation>
    <scope>NUCLEOTIDE SEQUENCE [LARGE SCALE GENOMIC DNA]</scope>
</reference>
<feature type="non-terminal residue" evidence="1">
    <location>
        <position position="1"/>
    </location>
</feature>
<gene>
    <name evidence="1" type="ORF">ILEXP_LOCUS52736</name>
</gene>
<proteinExistence type="predicted"/>